<dbReference type="STRING" id="1423806.FD15_GL000247"/>
<keyword evidence="1" id="KW-0813">Transport</keyword>
<dbReference type="Proteomes" id="UP000050961">
    <property type="component" value="Unassembled WGS sequence"/>
</dbReference>
<feature type="domain" description="ABC transporter" evidence="4">
    <location>
        <begin position="4"/>
        <end position="241"/>
    </location>
</feature>
<dbReference type="PATRIC" id="fig|1423806.3.peg.252"/>
<accession>A0A023CYK0</accession>
<evidence type="ECO:0000313" key="5">
    <source>
        <dbReference type="EMBL" id="KRN06694.1"/>
    </source>
</evidence>
<keyword evidence="6" id="KW-1185">Reference proteome</keyword>
<protein>
    <submittedName>
        <fullName evidence="5">Amino acid abc transporter atp-binding component</fullName>
    </submittedName>
</protein>
<dbReference type="eggNOG" id="COG1126">
    <property type="taxonomic scope" value="Bacteria"/>
</dbReference>
<dbReference type="PROSITE" id="PS50893">
    <property type="entry name" value="ABC_TRANSPORTER_2"/>
    <property type="match status" value="1"/>
</dbReference>
<dbReference type="GO" id="GO:0005524">
    <property type="term" value="F:ATP binding"/>
    <property type="evidence" value="ECO:0007669"/>
    <property type="project" value="UniProtKB-KW"/>
</dbReference>
<dbReference type="RefSeq" id="WP_034989342.1">
    <property type="nucleotide sequence ID" value="NZ_AYZF01000008.1"/>
</dbReference>
<name>A0A023CYK0_9LACO</name>
<dbReference type="SUPFAM" id="SSF52540">
    <property type="entry name" value="P-loop containing nucleoside triphosphate hydrolases"/>
    <property type="match status" value="1"/>
</dbReference>
<dbReference type="PANTHER" id="PTHR43166">
    <property type="entry name" value="AMINO ACID IMPORT ATP-BINDING PROTEIN"/>
    <property type="match status" value="1"/>
</dbReference>
<dbReference type="Pfam" id="PF00005">
    <property type="entry name" value="ABC_tran"/>
    <property type="match status" value="1"/>
</dbReference>
<evidence type="ECO:0000259" key="4">
    <source>
        <dbReference type="PROSITE" id="PS50893"/>
    </source>
</evidence>
<dbReference type="GO" id="GO:0016887">
    <property type="term" value="F:ATP hydrolysis activity"/>
    <property type="evidence" value="ECO:0007669"/>
    <property type="project" value="InterPro"/>
</dbReference>
<dbReference type="OrthoDB" id="1679618at2"/>
<sequence>MALLKVTGLEKKFNAEKILADVNFSINSGDTLVILGKSGAGKTTLLRSLNLLEKPDKGSLLFDERKINYDSLDKADIGFIRSRLAMVFQNYALFNNKTAIENIMEPLIYGKKIARKTAYEVAQTLLQQMELKGKANLYPAELSGGQQQRIGIARAEALAPKIILFDEPTSSLDPALVGTITADILELQKKKQTMIIVTHHLEFAEKVATKCIFLAKGKVIESNSANYFFNEPQTAELKEFLKNN</sequence>
<evidence type="ECO:0000256" key="1">
    <source>
        <dbReference type="ARBA" id="ARBA00022448"/>
    </source>
</evidence>
<evidence type="ECO:0000256" key="2">
    <source>
        <dbReference type="ARBA" id="ARBA00022741"/>
    </source>
</evidence>
<dbReference type="AlphaFoldDB" id="A0A023CYK0"/>
<dbReference type="InterPro" id="IPR050086">
    <property type="entry name" value="MetN_ABC_transporter-like"/>
</dbReference>
<keyword evidence="3 5" id="KW-0067">ATP-binding</keyword>
<evidence type="ECO:0000313" key="6">
    <source>
        <dbReference type="Proteomes" id="UP000050961"/>
    </source>
</evidence>
<gene>
    <name evidence="5" type="ORF">FD15_GL000247</name>
</gene>
<dbReference type="Gene3D" id="3.40.50.300">
    <property type="entry name" value="P-loop containing nucleotide triphosphate hydrolases"/>
    <property type="match status" value="1"/>
</dbReference>
<comment type="caution">
    <text evidence="5">The sequence shown here is derived from an EMBL/GenBank/DDBJ whole genome shotgun (WGS) entry which is preliminary data.</text>
</comment>
<dbReference type="InterPro" id="IPR027417">
    <property type="entry name" value="P-loop_NTPase"/>
</dbReference>
<keyword evidence="2" id="KW-0547">Nucleotide-binding</keyword>
<dbReference type="EMBL" id="AYZF01000008">
    <property type="protein sequence ID" value="KRN06694.1"/>
    <property type="molecule type" value="Genomic_DNA"/>
</dbReference>
<dbReference type="PANTHER" id="PTHR43166:SF15">
    <property type="entry name" value="HISTIDINE TRANSPORT ATP-BINDING PROTEIN HISP"/>
    <property type="match status" value="1"/>
</dbReference>
<organism evidence="5 6">
    <name type="scientific">Liquorilactobacillus sucicola DSM 21376 = JCM 15457</name>
    <dbReference type="NCBI Taxonomy" id="1423806"/>
    <lineage>
        <taxon>Bacteria</taxon>
        <taxon>Bacillati</taxon>
        <taxon>Bacillota</taxon>
        <taxon>Bacilli</taxon>
        <taxon>Lactobacillales</taxon>
        <taxon>Lactobacillaceae</taxon>
        <taxon>Liquorilactobacillus</taxon>
    </lineage>
</organism>
<dbReference type="InterPro" id="IPR003593">
    <property type="entry name" value="AAA+_ATPase"/>
</dbReference>
<dbReference type="SMART" id="SM00382">
    <property type="entry name" value="AAA"/>
    <property type="match status" value="1"/>
</dbReference>
<proteinExistence type="predicted"/>
<evidence type="ECO:0000256" key="3">
    <source>
        <dbReference type="ARBA" id="ARBA00022840"/>
    </source>
</evidence>
<reference evidence="5 6" key="1">
    <citation type="journal article" date="2015" name="Genome Announc.">
        <title>Expanding the biotechnology potential of lactobacilli through comparative genomics of 213 strains and associated genera.</title>
        <authorList>
            <person name="Sun Z."/>
            <person name="Harris H.M."/>
            <person name="McCann A."/>
            <person name="Guo C."/>
            <person name="Argimon S."/>
            <person name="Zhang W."/>
            <person name="Yang X."/>
            <person name="Jeffery I.B."/>
            <person name="Cooney J.C."/>
            <person name="Kagawa T.F."/>
            <person name="Liu W."/>
            <person name="Song Y."/>
            <person name="Salvetti E."/>
            <person name="Wrobel A."/>
            <person name="Rasinkangas P."/>
            <person name="Parkhill J."/>
            <person name="Rea M.C."/>
            <person name="O'Sullivan O."/>
            <person name="Ritari J."/>
            <person name="Douillard F.P."/>
            <person name="Paul Ross R."/>
            <person name="Yang R."/>
            <person name="Briner A.E."/>
            <person name="Felis G.E."/>
            <person name="de Vos W.M."/>
            <person name="Barrangou R."/>
            <person name="Klaenhammer T.R."/>
            <person name="Caufield P.W."/>
            <person name="Cui Y."/>
            <person name="Zhang H."/>
            <person name="O'Toole P.W."/>
        </authorList>
    </citation>
    <scope>NUCLEOTIDE SEQUENCE [LARGE SCALE GENOMIC DNA]</scope>
    <source>
        <strain evidence="5 6">DSM 21376</strain>
    </source>
</reference>
<dbReference type="InterPro" id="IPR003439">
    <property type="entry name" value="ABC_transporter-like_ATP-bd"/>
</dbReference>